<dbReference type="KEGG" id="ajp:AMJAP_3079"/>
<protein>
    <submittedName>
        <fullName evidence="7">Uncharacterized protein</fullName>
    </submittedName>
</protein>
<dbReference type="InterPro" id="IPR005171">
    <property type="entry name" value="Cyt_c_oxidase_su4_prok"/>
</dbReference>
<dbReference type="AlphaFoldDB" id="A0A7R6P5L5"/>
<evidence type="ECO:0000313" key="8">
    <source>
        <dbReference type="Proteomes" id="UP000595663"/>
    </source>
</evidence>
<evidence type="ECO:0000256" key="5">
    <source>
        <dbReference type="ARBA" id="ARBA00023136"/>
    </source>
</evidence>
<keyword evidence="8" id="KW-1185">Reference proteome</keyword>
<dbReference type="GO" id="GO:0005886">
    <property type="term" value="C:plasma membrane"/>
    <property type="evidence" value="ECO:0007669"/>
    <property type="project" value="UniProtKB-SubCell"/>
</dbReference>
<evidence type="ECO:0000313" key="7">
    <source>
        <dbReference type="EMBL" id="BBB27664.1"/>
    </source>
</evidence>
<keyword evidence="2" id="KW-1003">Cell membrane</keyword>
<accession>A0A7R6P5L5</accession>
<dbReference type="OrthoDB" id="134894at135619"/>
<sequence>MSKACRSTFAGLKLILLWLLLLILTIATALLAEPYTVTMGLVAIVLAVTAVKAKVLVDSFMGLKDAPLFWRAILLAYAPVLGVIITLTYAF</sequence>
<gene>
    <name evidence="7" type="ORF">AMJAP_3079</name>
</gene>
<evidence type="ECO:0000256" key="4">
    <source>
        <dbReference type="ARBA" id="ARBA00022989"/>
    </source>
</evidence>
<reference evidence="7 8" key="1">
    <citation type="journal article" date="2008" name="Int. J. Syst. Evol. Microbiol.">
        <title>Amphritea japonica sp. nov. and Amphritea balenae sp. nov., isolated from the sediment adjacent to sperm whale carcasses off Kagoshima, Japan.</title>
        <authorList>
            <person name="Miyazaki M."/>
            <person name="Nogi Y."/>
            <person name="Fujiwara Y."/>
            <person name="Kawato M."/>
            <person name="Nagahama T."/>
            <person name="Kubokawa K."/>
            <person name="Horikoshi K."/>
        </authorList>
    </citation>
    <scope>NUCLEOTIDE SEQUENCE [LARGE SCALE GENOMIC DNA]</scope>
    <source>
        <strain evidence="7 8">ATCC BAA-1530</strain>
    </source>
</reference>
<evidence type="ECO:0000256" key="1">
    <source>
        <dbReference type="ARBA" id="ARBA00004651"/>
    </source>
</evidence>
<evidence type="ECO:0000256" key="2">
    <source>
        <dbReference type="ARBA" id="ARBA00022475"/>
    </source>
</evidence>
<keyword evidence="3 6" id="KW-0812">Transmembrane</keyword>
<dbReference type="EMBL" id="AP014545">
    <property type="protein sequence ID" value="BBB27664.1"/>
    <property type="molecule type" value="Genomic_DNA"/>
</dbReference>
<name>A0A7R6P5L5_9GAMM</name>
<keyword evidence="5 6" id="KW-0472">Membrane</keyword>
<dbReference type="Pfam" id="PF03626">
    <property type="entry name" value="COX4_pro"/>
    <property type="match status" value="1"/>
</dbReference>
<feature type="transmembrane region" description="Helical" evidence="6">
    <location>
        <begin position="39"/>
        <end position="57"/>
    </location>
</feature>
<feature type="transmembrane region" description="Helical" evidence="6">
    <location>
        <begin position="69"/>
        <end position="90"/>
    </location>
</feature>
<comment type="subcellular location">
    <subcellularLocation>
        <location evidence="1">Cell membrane</location>
        <topology evidence="1">Multi-pass membrane protein</topology>
    </subcellularLocation>
</comment>
<dbReference type="Proteomes" id="UP000595663">
    <property type="component" value="Chromosome"/>
</dbReference>
<dbReference type="RefSeq" id="WP_019623158.1">
    <property type="nucleotide sequence ID" value="NZ_AP014545.1"/>
</dbReference>
<organism evidence="7 8">
    <name type="scientific">Amphritea japonica ATCC BAA-1530</name>
    <dbReference type="NCBI Taxonomy" id="1278309"/>
    <lineage>
        <taxon>Bacteria</taxon>
        <taxon>Pseudomonadati</taxon>
        <taxon>Pseudomonadota</taxon>
        <taxon>Gammaproteobacteria</taxon>
        <taxon>Oceanospirillales</taxon>
        <taxon>Oceanospirillaceae</taxon>
        <taxon>Amphritea</taxon>
    </lineage>
</organism>
<proteinExistence type="predicted"/>
<evidence type="ECO:0000256" key="3">
    <source>
        <dbReference type="ARBA" id="ARBA00022692"/>
    </source>
</evidence>
<keyword evidence="4 6" id="KW-1133">Transmembrane helix</keyword>
<evidence type="ECO:0000256" key="6">
    <source>
        <dbReference type="SAM" id="Phobius"/>
    </source>
</evidence>